<comment type="caution">
    <text evidence="6">The sequence shown here is derived from an EMBL/GenBank/DDBJ whole genome shotgun (WGS) entry which is preliminary data.</text>
</comment>
<dbReference type="Pfam" id="PF13041">
    <property type="entry name" value="PPR_2"/>
    <property type="match status" value="1"/>
</dbReference>
<feature type="compositionally biased region" description="Basic residues" evidence="3">
    <location>
        <begin position="76"/>
        <end position="88"/>
    </location>
</feature>
<name>A0AB34K505_PRYPA</name>
<feature type="chain" id="PRO_5044196801" description="PROP1-like PPR domain-containing protein" evidence="4">
    <location>
        <begin position="22"/>
        <end position="858"/>
    </location>
</feature>
<reference evidence="6 7" key="1">
    <citation type="journal article" date="2024" name="Science">
        <title>Giant polyketide synthase enzymes in the biosynthesis of giant marine polyether toxins.</title>
        <authorList>
            <person name="Fallon T.R."/>
            <person name="Shende V.V."/>
            <person name="Wierzbicki I.H."/>
            <person name="Pendleton A.L."/>
            <person name="Watervoot N.F."/>
            <person name="Auber R.P."/>
            <person name="Gonzalez D.J."/>
            <person name="Wisecaver J.H."/>
            <person name="Moore B.S."/>
        </authorList>
    </citation>
    <scope>NUCLEOTIDE SEQUENCE [LARGE SCALE GENOMIC DNA]</scope>
    <source>
        <strain evidence="6 7">12B1</strain>
    </source>
</reference>
<evidence type="ECO:0000259" key="5">
    <source>
        <dbReference type="Pfam" id="PF17177"/>
    </source>
</evidence>
<feature type="repeat" description="PPR" evidence="2">
    <location>
        <begin position="164"/>
        <end position="198"/>
    </location>
</feature>
<accession>A0AB34K505</accession>
<evidence type="ECO:0000313" key="7">
    <source>
        <dbReference type="Proteomes" id="UP001515480"/>
    </source>
</evidence>
<feature type="compositionally biased region" description="Basic and acidic residues" evidence="3">
    <location>
        <begin position="38"/>
        <end position="64"/>
    </location>
</feature>
<dbReference type="EMBL" id="JBGBPQ010000001">
    <property type="protein sequence ID" value="KAL1529529.1"/>
    <property type="molecule type" value="Genomic_DNA"/>
</dbReference>
<evidence type="ECO:0000256" key="4">
    <source>
        <dbReference type="SAM" id="SignalP"/>
    </source>
</evidence>
<feature type="repeat" description="PPR" evidence="2">
    <location>
        <begin position="239"/>
        <end position="273"/>
    </location>
</feature>
<protein>
    <recommendedName>
        <fullName evidence="5">PROP1-like PPR domain-containing protein</fullName>
    </recommendedName>
</protein>
<proteinExistence type="predicted"/>
<dbReference type="AlphaFoldDB" id="A0AB34K505"/>
<dbReference type="PANTHER" id="PTHR47447">
    <property type="entry name" value="OS03G0856100 PROTEIN"/>
    <property type="match status" value="1"/>
</dbReference>
<dbReference type="PANTHER" id="PTHR47447:SF17">
    <property type="entry name" value="OS12G0638900 PROTEIN"/>
    <property type="match status" value="1"/>
</dbReference>
<sequence>MMAVLLLLPALAALLPSPAGRLEVRGTPRRQSQPLASERPRPSPRQPDRRAKAAEGASARKERSSQATAPVEREGRRRGHSHSGREARRRLLRAQCAAIRASEWKQANETLRHLSEWSPGEYRAMLQAASQVSNWRGALQIIDHMEASGDGRPPTAARRAPPVDVAAFGHAIAACARAGEAEQGEQLLQRMRTRGAWPEVRSYNMVITCYAKKGRWRHGLRILDDMRAAAARASGPAPNVVSCNAALAGCSRARRWEEALALLDRMHKEGPPPDVVSFSTAATACQRAEQWEPALRLLEVVNDTDAAAATAALALAPPLVPVADGAPLGAELPRPKSPPLPRVQPNAFTYTASVTALAGAGKWREALETYDRIPAAVERNEAMLNAAVGAAAAGNDWRRGVQLLDDAIQSGLTPRASSFNMALQMPAVLQRPSVALTILRKMRSAEAPPNLLTYNSALRAMANGGRWRQALRLLSEMQSHRVAPTLVSYNLALAACAKAGEGKTAFSILSQVVQNGMKPDVVTYSSAIAALSKEGDMEAVVGLIGAIDANGESGELNSFSWSSAIAACERGGEWQKGVALFHGLRQAMRPAEAEAPHSQLSEAVYNAAISAAGSGGNVQEALALLDDMETAGLQPNLRSFNACLKACERAADWDTAIDLFGRIKASGAKPDQISYTSVVGALGRGGEWALAMSMWTQMELEGIAPDGLALHTLMLALSRNGQWQAALRLFDGALSTEMPAARTTVAFAAAISACAEGEQARRATDLLELMPKLNMLPSPACYLAASKACANAGEWRAALAVWQQMLRNDMRPAPAMWQVVLKACRDAGDEAEEETQMLLEFAEREGVPLMALEESDCD</sequence>
<feature type="repeat" description="PPR" evidence="2">
    <location>
        <begin position="601"/>
        <end position="635"/>
    </location>
</feature>
<dbReference type="Gene3D" id="1.25.40.10">
    <property type="entry name" value="Tetratricopeptide repeat domain"/>
    <property type="match status" value="5"/>
</dbReference>
<dbReference type="InterPro" id="IPR033443">
    <property type="entry name" value="PROP1-like_PPR_dom"/>
</dbReference>
<feature type="repeat" description="PPR" evidence="2">
    <location>
        <begin position="636"/>
        <end position="670"/>
    </location>
</feature>
<feature type="domain" description="PROP1-like PPR" evidence="5">
    <location>
        <begin position="524"/>
        <end position="677"/>
    </location>
</feature>
<evidence type="ECO:0000256" key="1">
    <source>
        <dbReference type="ARBA" id="ARBA00022737"/>
    </source>
</evidence>
<dbReference type="NCBIfam" id="TIGR00756">
    <property type="entry name" value="PPR"/>
    <property type="match status" value="8"/>
</dbReference>
<dbReference type="PROSITE" id="PS51375">
    <property type="entry name" value="PPR"/>
    <property type="match status" value="9"/>
</dbReference>
<feature type="repeat" description="PPR" evidence="2">
    <location>
        <begin position="671"/>
        <end position="705"/>
    </location>
</feature>
<dbReference type="Proteomes" id="UP001515480">
    <property type="component" value="Unassembled WGS sequence"/>
</dbReference>
<dbReference type="Pfam" id="PF17177">
    <property type="entry name" value="PPR_long"/>
    <property type="match status" value="1"/>
</dbReference>
<feature type="signal peptide" evidence="4">
    <location>
        <begin position="1"/>
        <end position="21"/>
    </location>
</feature>
<evidence type="ECO:0000313" key="6">
    <source>
        <dbReference type="EMBL" id="KAL1529529.1"/>
    </source>
</evidence>
<feature type="region of interest" description="Disordered" evidence="3">
    <location>
        <begin position="22"/>
        <end position="88"/>
    </location>
</feature>
<keyword evidence="7" id="KW-1185">Reference proteome</keyword>
<evidence type="ECO:0000256" key="2">
    <source>
        <dbReference type="PROSITE-ProRule" id="PRU00708"/>
    </source>
</evidence>
<gene>
    <name evidence="6" type="ORF">AB1Y20_000474</name>
</gene>
<keyword evidence="1" id="KW-0677">Repeat</keyword>
<feature type="repeat" description="PPR" evidence="2">
    <location>
        <begin position="450"/>
        <end position="484"/>
    </location>
</feature>
<feature type="repeat" description="PPR" evidence="2">
    <location>
        <begin position="485"/>
        <end position="519"/>
    </location>
</feature>
<dbReference type="Pfam" id="PF01535">
    <property type="entry name" value="PPR"/>
    <property type="match status" value="3"/>
</dbReference>
<feature type="repeat" description="PPR" evidence="2">
    <location>
        <begin position="778"/>
        <end position="812"/>
    </location>
</feature>
<organism evidence="6 7">
    <name type="scientific">Prymnesium parvum</name>
    <name type="common">Toxic golden alga</name>
    <dbReference type="NCBI Taxonomy" id="97485"/>
    <lineage>
        <taxon>Eukaryota</taxon>
        <taxon>Haptista</taxon>
        <taxon>Haptophyta</taxon>
        <taxon>Prymnesiophyceae</taxon>
        <taxon>Prymnesiales</taxon>
        <taxon>Prymnesiaceae</taxon>
        <taxon>Prymnesium</taxon>
    </lineage>
</organism>
<dbReference type="Pfam" id="PF13812">
    <property type="entry name" value="PPR_3"/>
    <property type="match status" value="1"/>
</dbReference>
<dbReference type="InterPro" id="IPR002885">
    <property type="entry name" value="PPR_rpt"/>
</dbReference>
<keyword evidence="4" id="KW-0732">Signal</keyword>
<evidence type="ECO:0000256" key="3">
    <source>
        <dbReference type="SAM" id="MobiDB-lite"/>
    </source>
</evidence>
<dbReference type="InterPro" id="IPR011990">
    <property type="entry name" value="TPR-like_helical_dom_sf"/>
</dbReference>
<feature type="repeat" description="PPR" evidence="2">
    <location>
        <begin position="199"/>
        <end position="233"/>
    </location>
</feature>